<dbReference type="AlphaFoldDB" id="A0A6G0NBX7"/>
<comment type="caution">
    <text evidence="12">The sequence shown here is derived from an EMBL/GenBank/DDBJ whole genome shotgun (WGS) entry which is preliminary data.</text>
</comment>
<dbReference type="PANTHER" id="PTHR33938:SF15">
    <property type="entry name" value="FERULOYL ESTERASE B-RELATED"/>
    <property type="match status" value="1"/>
</dbReference>
<evidence type="ECO:0000313" key="13">
    <source>
        <dbReference type="Proteomes" id="UP000476176"/>
    </source>
</evidence>
<evidence type="ECO:0000256" key="9">
    <source>
        <dbReference type="ARBA" id="ARBA00023157"/>
    </source>
</evidence>
<dbReference type="InterPro" id="IPR029058">
    <property type="entry name" value="AB_hydrolase_fold"/>
</dbReference>
<evidence type="ECO:0000256" key="3">
    <source>
        <dbReference type="ARBA" id="ARBA00022487"/>
    </source>
</evidence>
<keyword evidence="6" id="KW-0732">Signal</keyword>
<comment type="similarity">
    <text evidence="1">Belongs to the tannase family.</text>
</comment>
<dbReference type="Pfam" id="PF07519">
    <property type="entry name" value="Tannase"/>
    <property type="match status" value="1"/>
</dbReference>
<evidence type="ECO:0000256" key="8">
    <source>
        <dbReference type="ARBA" id="ARBA00022837"/>
    </source>
</evidence>
<accession>A0A6G0NBX7</accession>
<keyword evidence="4" id="KW-0858">Xylan degradation</keyword>
<dbReference type="EMBL" id="QXGC01001496">
    <property type="protein sequence ID" value="KAE9201698.1"/>
    <property type="molecule type" value="Genomic_DNA"/>
</dbReference>
<dbReference type="GO" id="GO:0030600">
    <property type="term" value="F:feruloyl esterase activity"/>
    <property type="evidence" value="ECO:0007669"/>
    <property type="project" value="UniProtKB-EC"/>
</dbReference>
<keyword evidence="4" id="KW-0624">Polysaccharide degradation</keyword>
<dbReference type="Proteomes" id="UP000476176">
    <property type="component" value="Unassembled WGS sequence"/>
</dbReference>
<dbReference type="Proteomes" id="UP000488956">
    <property type="component" value="Unassembled WGS sequence"/>
</dbReference>
<dbReference type="PANTHER" id="PTHR33938">
    <property type="entry name" value="FERULOYL ESTERASE B-RELATED"/>
    <property type="match status" value="1"/>
</dbReference>
<dbReference type="GO" id="GO:0045493">
    <property type="term" value="P:xylan catabolic process"/>
    <property type="evidence" value="ECO:0007669"/>
    <property type="project" value="UniProtKB-KW"/>
</dbReference>
<dbReference type="GO" id="GO:0046872">
    <property type="term" value="F:metal ion binding"/>
    <property type="evidence" value="ECO:0007669"/>
    <property type="project" value="UniProtKB-KW"/>
</dbReference>
<evidence type="ECO:0000256" key="1">
    <source>
        <dbReference type="ARBA" id="ARBA00006249"/>
    </source>
</evidence>
<keyword evidence="9" id="KW-1015">Disulfide bond</keyword>
<proteinExistence type="inferred from homology"/>
<keyword evidence="8" id="KW-0106">Calcium</keyword>
<sequence>MGAISLGGSHSSNCRALLITHPNTKAFYVSLFVATALAQFSARADDCVDVTATASATQTSAQTTSSTATSAAVASASIDSGESLAVVEPAIACSELASVNLTSIGGSGTNITEATETEVDGMSYCYVEGYLPPQAKWMMRLPIATWTQRYLQAGCGGLCGADQVTLSVVAAEGSDQYENGHFAVATTDMDGGTDGSFALNEDAFIDFAYLAVHNTAEVAKTLIKQYYGQEQVYSYFNGCSDGGREAVMSALRYPEDFNGIVAGAPAFLFQFQNSFHHGWVAHSNLDASDEPIFNPSRIPILYDAVVAACDTLDGVEDGLMSDPRICSFDPMSIQCADDADNATCLTAAEAQVACDFYTGPIDEASGEHLTVGELQYGSENAWVGVGIPAVDGGSVLSEAIALSALRYLIFKDAPGPNYTLADFVFANSTIELLKPHHPFLDAVSPDLSPFREAVGKLILWHGWADQHISPRTTIQYHEKLIDTMGADAVQDFNRMYLFPGVWHCGDGEGMASFDLLTPMLDWVEAGSAPHEVMTSTENSSTSDSSSTVYRTRPAYPYPSVAKYSGSGDVNDAANWEEGDALYSNLTAYWLGESFFDVFTPVMEP</sequence>
<evidence type="ECO:0000313" key="12">
    <source>
        <dbReference type="EMBL" id="KAE9201698.1"/>
    </source>
</evidence>
<reference evidence="13 14" key="1">
    <citation type="submission" date="2018-09" db="EMBL/GenBank/DDBJ databases">
        <title>Genomic investigation of the strawberry pathogen Phytophthora fragariae indicates pathogenicity is determined by transcriptional variation in three key races.</title>
        <authorList>
            <person name="Adams T.M."/>
            <person name="Armitage A.D."/>
            <person name="Sobczyk M.K."/>
            <person name="Bates H.J."/>
            <person name="Dunwell J.M."/>
            <person name="Nellist C.F."/>
            <person name="Harrison R.J."/>
        </authorList>
    </citation>
    <scope>NUCLEOTIDE SEQUENCE [LARGE SCALE GENOMIC DNA]</scope>
    <source>
        <strain evidence="12 13">BC-23</strain>
        <strain evidence="11 14">ONT-3</strain>
    </source>
</reference>
<evidence type="ECO:0000256" key="7">
    <source>
        <dbReference type="ARBA" id="ARBA00022801"/>
    </source>
</evidence>
<evidence type="ECO:0000256" key="4">
    <source>
        <dbReference type="ARBA" id="ARBA00022651"/>
    </source>
</evidence>
<name>A0A6G0NBX7_9STRA</name>
<gene>
    <name evidence="12" type="ORF">PF004_g18635</name>
    <name evidence="11" type="ORF">PF010_g19446</name>
</gene>
<evidence type="ECO:0000313" key="11">
    <source>
        <dbReference type="EMBL" id="KAE9088221.1"/>
    </source>
</evidence>
<comment type="catalytic activity">
    <reaction evidence="10">
        <text>feruloyl-polysaccharide + H2O = ferulate + polysaccharide.</text>
        <dbReference type="EC" id="3.1.1.73"/>
    </reaction>
</comment>
<evidence type="ECO:0000256" key="10">
    <source>
        <dbReference type="ARBA" id="ARBA00034075"/>
    </source>
</evidence>
<evidence type="ECO:0000256" key="6">
    <source>
        <dbReference type="ARBA" id="ARBA00022729"/>
    </source>
</evidence>
<protein>
    <recommendedName>
        <fullName evidence="2">feruloyl esterase</fullName>
        <ecNumber evidence="2">3.1.1.73</ecNumber>
    </recommendedName>
</protein>
<keyword evidence="3" id="KW-0719">Serine esterase</keyword>
<dbReference type="InterPro" id="IPR011118">
    <property type="entry name" value="Tannase/feruloyl_esterase"/>
</dbReference>
<evidence type="ECO:0000256" key="5">
    <source>
        <dbReference type="ARBA" id="ARBA00022723"/>
    </source>
</evidence>
<evidence type="ECO:0000256" key="2">
    <source>
        <dbReference type="ARBA" id="ARBA00013091"/>
    </source>
</evidence>
<evidence type="ECO:0000313" key="14">
    <source>
        <dbReference type="Proteomes" id="UP000488956"/>
    </source>
</evidence>
<dbReference type="SUPFAM" id="SSF53474">
    <property type="entry name" value="alpha/beta-Hydrolases"/>
    <property type="match status" value="1"/>
</dbReference>
<organism evidence="12 13">
    <name type="scientific">Phytophthora fragariae</name>
    <dbReference type="NCBI Taxonomy" id="53985"/>
    <lineage>
        <taxon>Eukaryota</taxon>
        <taxon>Sar</taxon>
        <taxon>Stramenopiles</taxon>
        <taxon>Oomycota</taxon>
        <taxon>Peronosporomycetes</taxon>
        <taxon>Peronosporales</taxon>
        <taxon>Peronosporaceae</taxon>
        <taxon>Phytophthora</taxon>
    </lineage>
</organism>
<keyword evidence="7" id="KW-0378">Hydrolase</keyword>
<dbReference type="EMBL" id="QXFX01001564">
    <property type="protein sequence ID" value="KAE9088221.1"/>
    <property type="molecule type" value="Genomic_DNA"/>
</dbReference>
<keyword evidence="5" id="KW-0479">Metal-binding</keyword>
<dbReference type="EC" id="3.1.1.73" evidence="2"/>
<keyword evidence="4" id="KW-0119">Carbohydrate metabolism</keyword>